<accession>A0A0J9X2M6</accession>
<keyword evidence="5" id="KW-0687">Ribonucleoprotein</keyword>
<gene>
    <name evidence="8" type="ORF">BN980_GECA01s04129g</name>
    <name evidence="9" type="ORF">DV451_002202</name>
</gene>
<evidence type="ECO:0000313" key="8">
    <source>
        <dbReference type="EMBL" id="CDO51300.1"/>
    </source>
</evidence>
<evidence type="ECO:0000313" key="9">
    <source>
        <dbReference type="EMBL" id="KAF5101327.1"/>
    </source>
</evidence>
<name>A0A0J9X2M6_GEOCN</name>
<dbReference type="STRING" id="1173061.A0A0J9X2M6"/>
<organism evidence="8 10">
    <name type="scientific">Geotrichum candidum</name>
    <name type="common">Oospora lactis</name>
    <name type="synonym">Dipodascus geotrichum</name>
    <dbReference type="NCBI Taxonomy" id="1173061"/>
    <lineage>
        <taxon>Eukaryota</taxon>
        <taxon>Fungi</taxon>
        <taxon>Dikarya</taxon>
        <taxon>Ascomycota</taxon>
        <taxon>Saccharomycotina</taxon>
        <taxon>Dipodascomycetes</taxon>
        <taxon>Dipodascales</taxon>
        <taxon>Dipodascaceae</taxon>
        <taxon>Geotrichum</taxon>
    </lineage>
</organism>
<dbReference type="InterPro" id="IPR013870">
    <property type="entry name" value="Ribosomal_mL54"/>
</dbReference>
<dbReference type="PANTHER" id="PTHR28595">
    <property type="entry name" value="39S RIBOSOMAL PROTEIN L54, MITOCHONDRIAL"/>
    <property type="match status" value="1"/>
</dbReference>
<reference evidence="9" key="3">
    <citation type="submission" date="2020-01" db="EMBL/GenBank/DDBJ databases">
        <authorList>
            <person name="Perkins V."/>
            <person name="Lessard M.-H."/>
            <person name="Dugat-Bony E."/>
            <person name="Frenette M."/>
            <person name="Labrie S."/>
        </authorList>
    </citation>
    <scope>NUCLEOTIDE SEQUENCE</scope>
    <source>
        <strain evidence="9">LMA-70</strain>
    </source>
</reference>
<sequence>MFFRRLPLAIPRSLFVRFASSAPEGTKINLNIYKNQTPIVAKADSEYPEWLWKVLDPKAQAEALKNDPIRAARKARRQANKQKIKENNFLAAMAK</sequence>
<evidence type="ECO:0000256" key="5">
    <source>
        <dbReference type="ARBA" id="ARBA00023274"/>
    </source>
</evidence>
<dbReference type="EMBL" id="QQZK01000038">
    <property type="protein sequence ID" value="KAF5101327.1"/>
    <property type="molecule type" value="Genomic_DNA"/>
</dbReference>
<dbReference type="AlphaFoldDB" id="A0A0J9X2M6"/>
<keyword evidence="10" id="KW-1185">Reference proteome</keyword>
<dbReference type="PANTHER" id="PTHR28595:SF1">
    <property type="entry name" value="LARGE RIBOSOMAL SUBUNIT PROTEIN ML54"/>
    <property type="match status" value="1"/>
</dbReference>
<protein>
    <recommendedName>
        <fullName evidence="7">Large ribosomal subunit protein mL54</fullName>
    </recommendedName>
</protein>
<evidence type="ECO:0000256" key="2">
    <source>
        <dbReference type="ARBA" id="ARBA00022946"/>
    </source>
</evidence>
<evidence type="ECO:0000256" key="1">
    <source>
        <dbReference type="ARBA" id="ARBA00004173"/>
    </source>
</evidence>
<keyword evidence="4" id="KW-0496">Mitochondrion</keyword>
<dbReference type="Pfam" id="PF08561">
    <property type="entry name" value="Ribosomal_L37"/>
    <property type="match status" value="1"/>
</dbReference>
<dbReference type="GO" id="GO:0005762">
    <property type="term" value="C:mitochondrial large ribosomal subunit"/>
    <property type="evidence" value="ECO:0007669"/>
    <property type="project" value="TreeGrafter"/>
</dbReference>
<dbReference type="Proteomes" id="UP000750522">
    <property type="component" value="Unassembled WGS sequence"/>
</dbReference>
<evidence type="ECO:0000256" key="6">
    <source>
        <dbReference type="ARBA" id="ARBA00033752"/>
    </source>
</evidence>
<evidence type="ECO:0000256" key="3">
    <source>
        <dbReference type="ARBA" id="ARBA00022980"/>
    </source>
</evidence>
<keyword evidence="2" id="KW-0809">Transit peptide</keyword>
<keyword evidence="3 8" id="KW-0689">Ribosomal protein</keyword>
<comment type="subcellular location">
    <subcellularLocation>
        <location evidence="1">Mitochondrion</location>
    </subcellularLocation>
</comment>
<comment type="similarity">
    <text evidence="6">Belongs to the mitochondrion-specific ribosomal protein mL54 family.</text>
</comment>
<evidence type="ECO:0000256" key="7">
    <source>
        <dbReference type="ARBA" id="ARBA00035179"/>
    </source>
</evidence>
<dbReference type="GO" id="GO:0003735">
    <property type="term" value="F:structural constituent of ribosome"/>
    <property type="evidence" value="ECO:0007669"/>
    <property type="project" value="TreeGrafter"/>
</dbReference>
<reference evidence="9" key="2">
    <citation type="journal article" date="2020" name="Front. Microbiol.">
        <title>Phenotypic and Genetic Characterization of the Cheese Ripening Yeast Geotrichum candidum.</title>
        <authorList>
            <person name="Perkins V."/>
            <person name="Vignola S."/>
            <person name="Lessard M.H."/>
            <person name="Plante P.L."/>
            <person name="Corbeil J."/>
            <person name="Dugat-Bony E."/>
            <person name="Frenette M."/>
            <person name="Labrie S."/>
        </authorList>
    </citation>
    <scope>NUCLEOTIDE SEQUENCE</scope>
    <source>
        <strain evidence="9">LMA-70</strain>
    </source>
</reference>
<dbReference type="OrthoDB" id="10252718at2759"/>
<dbReference type="Proteomes" id="UP000242525">
    <property type="component" value="Unassembled WGS sequence"/>
</dbReference>
<comment type="caution">
    <text evidence="8">The sequence shown here is derived from an EMBL/GenBank/DDBJ whole genome shotgun (WGS) entry which is preliminary data.</text>
</comment>
<proteinExistence type="inferred from homology"/>
<evidence type="ECO:0000256" key="4">
    <source>
        <dbReference type="ARBA" id="ARBA00023128"/>
    </source>
</evidence>
<dbReference type="EMBL" id="CCBN010000001">
    <property type="protein sequence ID" value="CDO51300.1"/>
    <property type="molecule type" value="Genomic_DNA"/>
</dbReference>
<reference evidence="8 10" key="1">
    <citation type="submission" date="2014-03" db="EMBL/GenBank/DDBJ databases">
        <authorList>
            <person name="Casaregola S."/>
        </authorList>
    </citation>
    <scope>NUCLEOTIDE SEQUENCE [LARGE SCALE GENOMIC DNA]</scope>
    <source>
        <strain evidence="8 10">CLIB 918</strain>
    </source>
</reference>
<evidence type="ECO:0000313" key="10">
    <source>
        <dbReference type="Proteomes" id="UP000242525"/>
    </source>
</evidence>